<dbReference type="Proteomes" id="UP001476798">
    <property type="component" value="Unassembled WGS sequence"/>
</dbReference>
<feature type="region of interest" description="Disordered" evidence="1">
    <location>
        <begin position="198"/>
        <end position="275"/>
    </location>
</feature>
<accession>A0ABV0MPJ1</accession>
<dbReference type="EMBL" id="JAHRIO010010244">
    <property type="protein sequence ID" value="MEQ2161026.1"/>
    <property type="molecule type" value="Genomic_DNA"/>
</dbReference>
<comment type="caution">
    <text evidence="2">The sequence shown here is derived from an EMBL/GenBank/DDBJ whole genome shotgun (WGS) entry which is preliminary data.</text>
</comment>
<name>A0ABV0MPJ1_9TELE</name>
<evidence type="ECO:0000313" key="2">
    <source>
        <dbReference type="EMBL" id="MEQ2161026.1"/>
    </source>
</evidence>
<keyword evidence="3" id="KW-1185">Reference proteome</keyword>
<proteinExistence type="predicted"/>
<sequence length="275" mass="29376">MTCALPALVLTISGRRFQIMPALIAAFCPERCGWPGCPRWSSLLTGRALSSRIHCRLDRVWPPRNGLLRMCPWRLGGEPSGAGPGTVHYSGPAFYGAGPDEGPPEQGGSSHGEDDVISVAASDTLFREAFWELGFALMTRELGRTLSTLVHARRQVWLAQSPLTEPCRRMLRALPVVLGELFGSAALEALERTAQASRTRQQLAGLHRPPRRPVAAGAAGGSFQGSFPPPVPFLGSTSMARRPARAQGDHGGDQGLRPVRSAHSGVSPGPPGARR</sequence>
<protein>
    <submittedName>
        <fullName evidence="2">Uncharacterized protein</fullName>
    </submittedName>
</protein>
<organism evidence="2 3">
    <name type="scientific">Goodea atripinnis</name>
    <dbReference type="NCBI Taxonomy" id="208336"/>
    <lineage>
        <taxon>Eukaryota</taxon>
        <taxon>Metazoa</taxon>
        <taxon>Chordata</taxon>
        <taxon>Craniata</taxon>
        <taxon>Vertebrata</taxon>
        <taxon>Euteleostomi</taxon>
        <taxon>Actinopterygii</taxon>
        <taxon>Neopterygii</taxon>
        <taxon>Teleostei</taxon>
        <taxon>Neoteleostei</taxon>
        <taxon>Acanthomorphata</taxon>
        <taxon>Ovalentaria</taxon>
        <taxon>Atherinomorphae</taxon>
        <taxon>Cyprinodontiformes</taxon>
        <taxon>Goodeidae</taxon>
        <taxon>Goodea</taxon>
    </lineage>
</organism>
<feature type="region of interest" description="Disordered" evidence="1">
    <location>
        <begin position="93"/>
        <end position="114"/>
    </location>
</feature>
<gene>
    <name evidence="2" type="ORF">GOODEAATRI_005431</name>
</gene>
<reference evidence="2 3" key="1">
    <citation type="submission" date="2021-06" db="EMBL/GenBank/DDBJ databases">
        <authorList>
            <person name="Palmer J.M."/>
        </authorList>
    </citation>
    <scope>NUCLEOTIDE SEQUENCE [LARGE SCALE GENOMIC DNA]</scope>
    <source>
        <strain evidence="2 3">GA_2019</strain>
        <tissue evidence="2">Muscle</tissue>
    </source>
</reference>
<evidence type="ECO:0000313" key="3">
    <source>
        <dbReference type="Proteomes" id="UP001476798"/>
    </source>
</evidence>
<evidence type="ECO:0000256" key="1">
    <source>
        <dbReference type="SAM" id="MobiDB-lite"/>
    </source>
</evidence>